<accession>E2AQR9</accession>
<dbReference type="EMBL" id="GL441816">
    <property type="protein sequence ID" value="EFN64220.1"/>
    <property type="molecule type" value="Genomic_DNA"/>
</dbReference>
<protein>
    <recommendedName>
        <fullName evidence="1">Mutator-like transposase domain-containing protein</fullName>
    </recommendedName>
</protein>
<name>E2AQR9_CAMFO</name>
<dbReference type="OMA" id="ADSWCAY"/>
<dbReference type="Proteomes" id="UP000000311">
    <property type="component" value="Unassembled WGS sequence"/>
</dbReference>
<dbReference type="InParanoid" id="E2AQR9"/>
<evidence type="ECO:0000313" key="2">
    <source>
        <dbReference type="EMBL" id="EFN64220.1"/>
    </source>
</evidence>
<dbReference type="OrthoDB" id="8191111at2759"/>
<feature type="non-terminal residue" evidence="2">
    <location>
        <position position="108"/>
    </location>
</feature>
<dbReference type="InterPro" id="IPR049012">
    <property type="entry name" value="Mutator_transp_dom"/>
</dbReference>
<feature type="domain" description="Mutator-like transposase" evidence="1">
    <location>
        <begin position="5"/>
        <end position="69"/>
    </location>
</feature>
<reference evidence="2 3" key="1">
    <citation type="journal article" date="2010" name="Science">
        <title>Genomic comparison of the ants Camponotus floridanus and Harpegnathos saltator.</title>
        <authorList>
            <person name="Bonasio R."/>
            <person name="Zhang G."/>
            <person name="Ye C."/>
            <person name="Mutti N.S."/>
            <person name="Fang X."/>
            <person name="Qin N."/>
            <person name="Donahue G."/>
            <person name="Yang P."/>
            <person name="Li Q."/>
            <person name="Li C."/>
            <person name="Zhang P."/>
            <person name="Huang Z."/>
            <person name="Berger S.L."/>
            <person name="Reinberg D."/>
            <person name="Wang J."/>
            <person name="Liebig J."/>
        </authorList>
    </citation>
    <scope>NUCLEOTIDE SEQUENCE [LARGE SCALE GENOMIC DNA]</scope>
    <source>
        <strain evidence="3">C129</strain>
    </source>
</reference>
<evidence type="ECO:0000313" key="3">
    <source>
        <dbReference type="Proteomes" id="UP000000311"/>
    </source>
</evidence>
<sequence length="108" mass="12249">KKTAKLGGKGKLTDALIKKLTKYYGLAIRRNSESKDNMKKEIMATFYHLISIDENPQHQFCPTGADSWCAYNAAQANKATYEHPAPLHPEIQKNILPIYEDLSRDDLL</sequence>
<proteinExistence type="predicted"/>
<gene>
    <name evidence="2" type="ORF">EAG_00235</name>
</gene>
<dbReference type="Pfam" id="PF20700">
    <property type="entry name" value="Mutator"/>
    <property type="match status" value="1"/>
</dbReference>
<dbReference type="AlphaFoldDB" id="E2AQR9"/>
<organism evidence="3">
    <name type="scientific">Camponotus floridanus</name>
    <name type="common">Florida carpenter ant</name>
    <dbReference type="NCBI Taxonomy" id="104421"/>
    <lineage>
        <taxon>Eukaryota</taxon>
        <taxon>Metazoa</taxon>
        <taxon>Ecdysozoa</taxon>
        <taxon>Arthropoda</taxon>
        <taxon>Hexapoda</taxon>
        <taxon>Insecta</taxon>
        <taxon>Pterygota</taxon>
        <taxon>Neoptera</taxon>
        <taxon>Endopterygota</taxon>
        <taxon>Hymenoptera</taxon>
        <taxon>Apocrita</taxon>
        <taxon>Aculeata</taxon>
        <taxon>Formicoidea</taxon>
        <taxon>Formicidae</taxon>
        <taxon>Formicinae</taxon>
        <taxon>Camponotus</taxon>
    </lineage>
</organism>
<keyword evidence="3" id="KW-1185">Reference proteome</keyword>
<evidence type="ECO:0000259" key="1">
    <source>
        <dbReference type="Pfam" id="PF20700"/>
    </source>
</evidence>
<feature type="non-terminal residue" evidence="2">
    <location>
        <position position="1"/>
    </location>
</feature>